<evidence type="ECO:0000313" key="3">
    <source>
        <dbReference type="Proteomes" id="UP000217250"/>
    </source>
</evidence>
<dbReference type="EMBL" id="CP022386">
    <property type="protein sequence ID" value="ATA85694.1"/>
    <property type="molecule type" value="Genomic_DNA"/>
</dbReference>
<protein>
    <submittedName>
        <fullName evidence="2">Uncharacterized protein</fullName>
    </submittedName>
</protein>
<keyword evidence="1" id="KW-0812">Transmembrane</keyword>
<organism evidence="2 3">
    <name type="scientific">Capnocytophaga gingivalis</name>
    <dbReference type="NCBI Taxonomy" id="1017"/>
    <lineage>
        <taxon>Bacteria</taxon>
        <taxon>Pseudomonadati</taxon>
        <taxon>Bacteroidota</taxon>
        <taxon>Flavobacteriia</taxon>
        <taxon>Flavobacteriales</taxon>
        <taxon>Flavobacteriaceae</taxon>
        <taxon>Capnocytophaga</taxon>
    </lineage>
</organism>
<feature type="transmembrane region" description="Helical" evidence="1">
    <location>
        <begin position="28"/>
        <end position="46"/>
    </location>
</feature>
<name>A0A250FKT6_9FLAO</name>
<gene>
    <name evidence="2" type="ORF">CGC50_00120</name>
</gene>
<evidence type="ECO:0000256" key="1">
    <source>
        <dbReference type="SAM" id="Phobius"/>
    </source>
</evidence>
<sequence length="70" mass="7837">MAHPPASPIHPLQTSNIFGNFGNQSEKGVFVIFILSLYIIIYQYIIKREKGIIKGGKVVSKNGFQKFSLI</sequence>
<evidence type="ECO:0000313" key="2">
    <source>
        <dbReference type="EMBL" id="ATA85694.1"/>
    </source>
</evidence>
<keyword evidence="1" id="KW-0472">Membrane</keyword>
<proteinExistence type="predicted"/>
<keyword evidence="1" id="KW-1133">Transmembrane helix</keyword>
<accession>A0A250FKT6</accession>
<reference evidence="3" key="1">
    <citation type="submission" date="2017-06" db="EMBL/GenBank/DDBJ databases">
        <title>Capnocytophaga spp. assemblies.</title>
        <authorList>
            <person name="Gulvik C.A."/>
        </authorList>
    </citation>
    <scope>NUCLEOTIDE SEQUENCE [LARGE SCALE GENOMIC DNA]</scope>
    <source>
        <strain evidence="3">H1496</strain>
    </source>
</reference>
<dbReference type="KEGG" id="cgh:CGC50_00120"/>
<dbReference type="Proteomes" id="UP000217250">
    <property type="component" value="Chromosome"/>
</dbReference>
<dbReference type="AlphaFoldDB" id="A0A250FKT6"/>